<evidence type="ECO:0000313" key="16">
    <source>
        <dbReference type="EMBL" id="NNM71336.1"/>
    </source>
</evidence>
<evidence type="ECO:0000256" key="7">
    <source>
        <dbReference type="ARBA" id="ARBA00023002"/>
    </source>
</evidence>
<keyword evidence="4 16" id="KW-0489">Methyltransferase</keyword>
<dbReference type="PANTHER" id="PTHR45790">
    <property type="entry name" value="SIROHEME SYNTHASE-RELATED"/>
    <property type="match status" value="1"/>
</dbReference>
<dbReference type="GO" id="GO:0019354">
    <property type="term" value="P:siroheme biosynthetic process"/>
    <property type="evidence" value="ECO:0007669"/>
    <property type="project" value="UniProtKB-UniPathway"/>
</dbReference>
<dbReference type="InterPro" id="IPR000878">
    <property type="entry name" value="4pyrrol_Mease"/>
</dbReference>
<dbReference type="PANTHER" id="PTHR45790:SF3">
    <property type="entry name" value="S-ADENOSYL-L-METHIONINE-DEPENDENT UROPORPHYRINOGEN III METHYLTRANSFERASE, CHLOROPLASTIC"/>
    <property type="match status" value="1"/>
</dbReference>
<keyword evidence="17" id="KW-1185">Reference proteome</keyword>
<dbReference type="Proteomes" id="UP000564885">
    <property type="component" value="Unassembled WGS sequence"/>
</dbReference>
<comment type="caution">
    <text evidence="16">The sequence shown here is derived from an EMBL/GenBank/DDBJ whole genome shotgun (WGS) entry which is preliminary data.</text>
</comment>
<keyword evidence="6" id="KW-0949">S-adenosyl-L-methionine</keyword>
<keyword evidence="11" id="KW-0511">Multifunctional enzyme</keyword>
<organism evidence="16 17">
    <name type="scientific">Enterovirga aerilata</name>
    <dbReference type="NCBI Taxonomy" id="2730920"/>
    <lineage>
        <taxon>Bacteria</taxon>
        <taxon>Pseudomonadati</taxon>
        <taxon>Pseudomonadota</taxon>
        <taxon>Alphaproteobacteria</taxon>
        <taxon>Hyphomicrobiales</taxon>
        <taxon>Methylobacteriaceae</taxon>
        <taxon>Enterovirga</taxon>
    </lineage>
</organism>
<dbReference type="Pfam" id="PF00590">
    <property type="entry name" value="TP_methylase"/>
    <property type="match status" value="1"/>
</dbReference>
<evidence type="ECO:0000313" key="17">
    <source>
        <dbReference type="Proteomes" id="UP000564885"/>
    </source>
</evidence>
<dbReference type="GO" id="GO:0004851">
    <property type="term" value="F:uroporphyrin-III C-methyltransferase activity"/>
    <property type="evidence" value="ECO:0007669"/>
    <property type="project" value="UniProtKB-EC"/>
</dbReference>
<evidence type="ECO:0000256" key="1">
    <source>
        <dbReference type="ARBA" id="ARBA00005010"/>
    </source>
</evidence>
<dbReference type="AlphaFoldDB" id="A0A849HV06"/>
<name>A0A849HV06_9HYPH</name>
<dbReference type="GO" id="GO:0009236">
    <property type="term" value="P:cobalamin biosynthetic process"/>
    <property type="evidence" value="ECO:0007669"/>
    <property type="project" value="UniProtKB-KW"/>
</dbReference>
<dbReference type="InterPro" id="IPR003043">
    <property type="entry name" value="Uropor_MeTrfase_CS"/>
</dbReference>
<proteinExistence type="inferred from homology"/>
<dbReference type="InterPro" id="IPR014777">
    <property type="entry name" value="4pyrrole_Mease_sub1"/>
</dbReference>
<dbReference type="InterPro" id="IPR006366">
    <property type="entry name" value="CobA/CysG_C"/>
</dbReference>
<comment type="pathway">
    <text evidence="12">Porphyrin-containing compound metabolism; siroheme biosynthesis; precorrin-2 from uroporphyrinogen III: step 1/1.</text>
</comment>
<dbReference type="InterPro" id="IPR036291">
    <property type="entry name" value="NAD(P)-bd_dom_sf"/>
</dbReference>
<dbReference type="InterPro" id="IPR006367">
    <property type="entry name" value="Sirohaem_synthase_N"/>
</dbReference>
<comment type="catalytic activity">
    <reaction evidence="13">
        <text>precorrin-2 + NAD(+) = sirohydrochlorin + NADH + 2 H(+)</text>
        <dbReference type="Rhea" id="RHEA:15613"/>
        <dbReference type="ChEBI" id="CHEBI:15378"/>
        <dbReference type="ChEBI" id="CHEBI:57540"/>
        <dbReference type="ChEBI" id="CHEBI:57945"/>
        <dbReference type="ChEBI" id="CHEBI:58351"/>
        <dbReference type="ChEBI" id="CHEBI:58827"/>
        <dbReference type="EC" id="1.3.1.76"/>
    </reaction>
</comment>
<dbReference type="InterPro" id="IPR035996">
    <property type="entry name" value="4pyrrol_Methylase_sf"/>
</dbReference>
<comment type="pathway">
    <text evidence="1">Porphyrin-containing compound metabolism; siroheme biosynthesis; sirohydrochlorin from precorrin-2: step 1/1.</text>
</comment>
<dbReference type="InterPro" id="IPR014776">
    <property type="entry name" value="4pyrrole_Mease_sub2"/>
</dbReference>
<comment type="similarity">
    <text evidence="2">Belongs to the precorrin methyltransferase family.</text>
</comment>
<evidence type="ECO:0000256" key="4">
    <source>
        <dbReference type="ARBA" id="ARBA00022603"/>
    </source>
</evidence>
<dbReference type="EMBL" id="JABEPP010000001">
    <property type="protein sequence ID" value="NNM71336.1"/>
    <property type="molecule type" value="Genomic_DNA"/>
</dbReference>
<evidence type="ECO:0000256" key="11">
    <source>
        <dbReference type="ARBA" id="ARBA00023268"/>
    </source>
</evidence>
<dbReference type="CDD" id="cd11642">
    <property type="entry name" value="SUMT"/>
    <property type="match status" value="1"/>
</dbReference>
<dbReference type="EC" id="2.1.1.107" evidence="16"/>
<dbReference type="FunFam" id="3.40.1010.10:FF:000001">
    <property type="entry name" value="Siroheme synthase"/>
    <property type="match status" value="1"/>
</dbReference>
<evidence type="ECO:0000256" key="8">
    <source>
        <dbReference type="ARBA" id="ARBA00023027"/>
    </source>
</evidence>
<dbReference type="Gene3D" id="3.40.1010.10">
    <property type="entry name" value="Cobalt-precorrin-4 Transmethylase, Domain 1"/>
    <property type="match status" value="1"/>
</dbReference>
<keyword evidence="8" id="KW-0520">NAD</keyword>
<dbReference type="NCBIfam" id="NF004790">
    <property type="entry name" value="PRK06136.1"/>
    <property type="match status" value="1"/>
</dbReference>
<dbReference type="SUPFAM" id="SSF53790">
    <property type="entry name" value="Tetrapyrrole methylase"/>
    <property type="match status" value="1"/>
</dbReference>
<dbReference type="InterPro" id="IPR012409">
    <property type="entry name" value="Sirohaem_synth"/>
</dbReference>
<accession>A0A849HV06</accession>
<keyword evidence="10" id="KW-0627">Porphyrin biosynthesis</keyword>
<dbReference type="InterPro" id="IPR050161">
    <property type="entry name" value="Siro_Cobalamin_biosynth"/>
</dbReference>
<reference evidence="16 17" key="1">
    <citation type="submission" date="2020-04" db="EMBL/GenBank/DDBJ databases">
        <title>Enterovirga sp. isolate from soil.</title>
        <authorList>
            <person name="Chea S."/>
            <person name="Kim D.-U."/>
        </authorList>
    </citation>
    <scope>NUCLEOTIDE SEQUENCE [LARGE SCALE GENOMIC DNA]</scope>
    <source>
        <strain evidence="16 17">DB1703</strain>
    </source>
</reference>
<feature type="domain" description="Tetrapyrrole methylase" evidence="15">
    <location>
        <begin position="239"/>
        <end position="450"/>
    </location>
</feature>
<evidence type="ECO:0000256" key="10">
    <source>
        <dbReference type="ARBA" id="ARBA00023244"/>
    </source>
</evidence>
<sequence length="492" mass="51997">MTPTLAPSVTRAPRLAPLAKLPIFLDLAGRRMLLVGGGEPVVWKAELLAAAGARLDVVAPEPHPDLAELAAASGGAVVLHRRAWRPRDLDGAAIVIADEEDEAEAARLRQAAQARGLLVNVIDKPAFCDFQFGTIVNRSPVVIGIMTDGAAPILGQAIRRRIEAVVPASLASWTRTAKGFRERLRALLPGRSDRRLFWEGFVDRALRTGTPETEQPAELERLAGSIAAGRRRESGIGEVVIVGAGPGDPELLTLKAMRELQAADVIVYDRLVTPGVLELARREARRIHVGKEGHGAACRQEDISSLVVDLALAGERVVRLKGGDPAVFGRTGEEVLACREAGVPVRIVPGVTTASAAAASLNVSLTHRDHAQRLQFVTGHDRHGELPADLDIAALANPRSTLVIYMGRRTAALLARKLIGAGLPGGTPVVALADVSRPEETRIAARLCDLAQGLVLPERRPVIIVIGAALAAAAETRLSGALCGELAQAVPC</sequence>
<dbReference type="GO" id="GO:0051266">
    <property type="term" value="F:sirohydrochlorin ferrochelatase activity"/>
    <property type="evidence" value="ECO:0007669"/>
    <property type="project" value="InterPro"/>
</dbReference>
<evidence type="ECO:0000256" key="14">
    <source>
        <dbReference type="PIRSR" id="PIRSR036426-1"/>
    </source>
</evidence>
<keyword evidence="5 16" id="KW-0808">Transferase</keyword>
<evidence type="ECO:0000256" key="12">
    <source>
        <dbReference type="ARBA" id="ARBA00025705"/>
    </source>
</evidence>
<dbReference type="Gene3D" id="3.30.160.110">
    <property type="entry name" value="Siroheme synthase, domain 2"/>
    <property type="match status" value="1"/>
</dbReference>
<evidence type="ECO:0000256" key="13">
    <source>
        <dbReference type="ARBA" id="ARBA00047561"/>
    </source>
</evidence>
<dbReference type="PIRSF" id="PIRSF036426">
    <property type="entry name" value="Sirohaem_synth"/>
    <property type="match status" value="1"/>
</dbReference>
<dbReference type="Gene3D" id="3.30.950.10">
    <property type="entry name" value="Methyltransferase, Cobalt-precorrin-4 Transmethylase, Domain 2"/>
    <property type="match status" value="1"/>
</dbReference>
<dbReference type="GO" id="GO:0043115">
    <property type="term" value="F:precorrin-2 dehydrogenase activity"/>
    <property type="evidence" value="ECO:0007669"/>
    <property type="project" value="UniProtKB-EC"/>
</dbReference>
<dbReference type="NCBIfam" id="TIGR01469">
    <property type="entry name" value="cobA_cysG_Cterm"/>
    <property type="match status" value="1"/>
</dbReference>
<evidence type="ECO:0000259" key="15">
    <source>
        <dbReference type="Pfam" id="PF00590"/>
    </source>
</evidence>
<dbReference type="Gene3D" id="3.40.50.720">
    <property type="entry name" value="NAD(P)-binding Rossmann-like Domain"/>
    <property type="match status" value="1"/>
</dbReference>
<dbReference type="UniPathway" id="UPA00262">
    <property type="reaction ID" value="UER00211"/>
</dbReference>
<evidence type="ECO:0000256" key="5">
    <source>
        <dbReference type="ARBA" id="ARBA00022679"/>
    </source>
</evidence>
<evidence type="ECO:0000256" key="3">
    <source>
        <dbReference type="ARBA" id="ARBA00022573"/>
    </source>
</evidence>
<evidence type="ECO:0000256" key="6">
    <source>
        <dbReference type="ARBA" id="ARBA00022691"/>
    </source>
</evidence>
<keyword evidence="9" id="KW-0456">Lyase</keyword>
<keyword evidence="3" id="KW-0169">Cobalamin biosynthesis</keyword>
<dbReference type="NCBIfam" id="NF007922">
    <property type="entry name" value="PRK10637.1"/>
    <property type="match status" value="1"/>
</dbReference>
<dbReference type="GO" id="GO:0051287">
    <property type="term" value="F:NAD binding"/>
    <property type="evidence" value="ECO:0007669"/>
    <property type="project" value="InterPro"/>
</dbReference>
<gene>
    <name evidence="16" type="primary">cobA</name>
    <name evidence="16" type="ORF">HJG44_02865</name>
</gene>
<keyword evidence="7" id="KW-0560">Oxidoreductase</keyword>
<dbReference type="Pfam" id="PF13241">
    <property type="entry name" value="NAD_binding_7"/>
    <property type="match status" value="1"/>
</dbReference>
<dbReference type="SUPFAM" id="SSF75615">
    <property type="entry name" value="Siroheme synthase middle domains-like"/>
    <property type="match status" value="1"/>
</dbReference>
<dbReference type="PROSITE" id="PS00839">
    <property type="entry name" value="SUMT_1"/>
    <property type="match status" value="1"/>
</dbReference>
<feature type="active site" description="Proton donor" evidence="14">
    <location>
        <position position="291"/>
    </location>
</feature>
<evidence type="ECO:0000256" key="9">
    <source>
        <dbReference type="ARBA" id="ARBA00023239"/>
    </source>
</evidence>
<evidence type="ECO:0000256" key="2">
    <source>
        <dbReference type="ARBA" id="ARBA00005879"/>
    </source>
</evidence>
<dbReference type="NCBIfam" id="TIGR01470">
    <property type="entry name" value="cysG_Nterm"/>
    <property type="match status" value="1"/>
</dbReference>
<protein>
    <submittedName>
        <fullName evidence="16">Uroporphyrinogen-III C-methyltransferase</fullName>
        <ecNumber evidence="16">2.1.1.107</ecNumber>
    </submittedName>
</protein>
<dbReference type="RefSeq" id="WP_171216806.1">
    <property type="nucleotide sequence ID" value="NZ_JABEPP010000001.1"/>
</dbReference>
<feature type="active site" description="Proton acceptor" evidence="14">
    <location>
        <position position="269"/>
    </location>
</feature>
<dbReference type="SUPFAM" id="SSF51735">
    <property type="entry name" value="NAD(P)-binding Rossmann-fold domains"/>
    <property type="match status" value="1"/>
</dbReference>
<dbReference type="GO" id="GO:0032259">
    <property type="term" value="P:methylation"/>
    <property type="evidence" value="ECO:0007669"/>
    <property type="project" value="UniProtKB-KW"/>
</dbReference>